<feature type="region of interest" description="Disordered" evidence="1">
    <location>
        <begin position="55"/>
        <end position="96"/>
    </location>
</feature>
<proteinExistence type="predicted"/>
<protein>
    <recommendedName>
        <fullName evidence="4">HTH cro/C1-type domain-containing protein</fullName>
    </recommendedName>
</protein>
<name>A0ABW7BSH8_9ACTN</name>
<dbReference type="RefSeq" id="WP_392880566.1">
    <property type="nucleotide sequence ID" value="NZ_JBICZW010000004.1"/>
</dbReference>
<feature type="compositionally biased region" description="Low complexity" evidence="1">
    <location>
        <begin position="55"/>
        <end position="73"/>
    </location>
</feature>
<evidence type="ECO:0000313" key="3">
    <source>
        <dbReference type="Proteomes" id="UP001604282"/>
    </source>
</evidence>
<evidence type="ECO:0008006" key="4">
    <source>
        <dbReference type="Google" id="ProtNLM"/>
    </source>
</evidence>
<keyword evidence="3" id="KW-1185">Reference proteome</keyword>
<reference evidence="2 3" key="1">
    <citation type="submission" date="2024-10" db="EMBL/GenBank/DDBJ databases">
        <title>The Natural Products Discovery Center: Release of the First 8490 Sequenced Strains for Exploring Actinobacteria Biosynthetic Diversity.</title>
        <authorList>
            <person name="Kalkreuter E."/>
            <person name="Kautsar S.A."/>
            <person name="Yang D."/>
            <person name="Bader C.D."/>
            <person name="Teijaro C.N."/>
            <person name="Fluegel L."/>
            <person name="Davis C.M."/>
            <person name="Simpson J.R."/>
            <person name="Lauterbach L."/>
            <person name="Steele A.D."/>
            <person name="Gui C."/>
            <person name="Meng S."/>
            <person name="Li G."/>
            <person name="Viehrig K."/>
            <person name="Ye F."/>
            <person name="Su P."/>
            <person name="Kiefer A.F."/>
            <person name="Nichols A."/>
            <person name="Cepeda A.J."/>
            <person name="Yan W."/>
            <person name="Fan B."/>
            <person name="Jiang Y."/>
            <person name="Adhikari A."/>
            <person name="Zheng C.-J."/>
            <person name="Schuster L."/>
            <person name="Cowan T.M."/>
            <person name="Smanski M.J."/>
            <person name="Chevrette M.G."/>
            <person name="De Carvalho L.P.S."/>
            <person name="Shen B."/>
        </authorList>
    </citation>
    <scope>NUCLEOTIDE SEQUENCE [LARGE SCALE GENOMIC DNA]</scope>
    <source>
        <strain evidence="2 3">NPDC048229</strain>
    </source>
</reference>
<evidence type="ECO:0000313" key="2">
    <source>
        <dbReference type="EMBL" id="MFG3189018.1"/>
    </source>
</evidence>
<dbReference type="Proteomes" id="UP001604282">
    <property type="component" value="Unassembled WGS sequence"/>
</dbReference>
<feature type="compositionally biased region" description="Polar residues" evidence="1">
    <location>
        <begin position="1"/>
        <end position="12"/>
    </location>
</feature>
<comment type="caution">
    <text evidence="2">The sequence shown here is derived from an EMBL/GenBank/DDBJ whole genome shotgun (WGS) entry which is preliminary data.</text>
</comment>
<accession>A0ABW7BSH8</accession>
<gene>
    <name evidence="2" type="ORF">ACGFYS_08760</name>
</gene>
<feature type="region of interest" description="Disordered" evidence="1">
    <location>
        <begin position="1"/>
        <end position="22"/>
    </location>
</feature>
<organism evidence="2 3">
    <name type="scientific">Streptomyces omiyaensis</name>
    <dbReference type="NCBI Taxonomy" id="68247"/>
    <lineage>
        <taxon>Bacteria</taxon>
        <taxon>Bacillati</taxon>
        <taxon>Actinomycetota</taxon>
        <taxon>Actinomycetes</taxon>
        <taxon>Kitasatosporales</taxon>
        <taxon>Streptomycetaceae</taxon>
        <taxon>Streptomyces</taxon>
    </lineage>
</organism>
<sequence length="111" mass="11577">MARGTGLSTSTVRMPRSGRHHPDALLVREVARVLGLSEADVRVVAGLDDAGARYPAAPHAALQGPPRSRTAPPRSRDRRAGAHPHAVPPHAPSGFRAVASGGRSWWVAAGS</sequence>
<dbReference type="EMBL" id="JBICZW010000004">
    <property type="protein sequence ID" value="MFG3189018.1"/>
    <property type="molecule type" value="Genomic_DNA"/>
</dbReference>
<evidence type="ECO:0000256" key="1">
    <source>
        <dbReference type="SAM" id="MobiDB-lite"/>
    </source>
</evidence>